<dbReference type="SMART" id="SM00091">
    <property type="entry name" value="PAS"/>
    <property type="match status" value="3"/>
</dbReference>
<dbReference type="CDD" id="cd16922">
    <property type="entry name" value="HATPase_EvgS-ArcB-TorS-like"/>
    <property type="match status" value="1"/>
</dbReference>
<dbReference type="InterPro" id="IPR036097">
    <property type="entry name" value="HisK_dim/P_sf"/>
</dbReference>
<dbReference type="OrthoDB" id="9811889at2"/>
<dbReference type="FunFam" id="1.10.287.130:FF:000002">
    <property type="entry name" value="Two-component osmosensing histidine kinase"/>
    <property type="match status" value="1"/>
</dbReference>
<dbReference type="InterPro" id="IPR001610">
    <property type="entry name" value="PAC"/>
</dbReference>
<dbReference type="SMART" id="SM00387">
    <property type="entry name" value="HATPase_c"/>
    <property type="match status" value="1"/>
</dbReference>
<evidence type="ECO:0000256" key="17">
    <source>
        <dbReference type="PROSITE-ProRule" id="PRU00169"/>
    </source>
</evidence>
<dbReference type="InterPro" id="IPR003018">
    <property type="entry name" value="GAF"/>
</dbReference>
<organism evidence="24 25">
    <name type="scientific">Chitinophaga lutea</name>
    <dbReference type="NCBI Taxonomy" id="2488634"/>
    <lineage>
        <taxon>Bacteria</taxon>
        <taxon>Pseudomonadati</taxon>
        <taxon>Bacteroidota</taxon>
        <taxon>Chitinophagia</taxon>
        <taxon>Chitinophagales</taxon>
        <taxon>Chitinophagaceae</taxon>
        <taxon>Chitinophaga</taxon>
    </lineage>
</organism>
<dbReference type="SUPFAM" id="SSF47384">
    <property type="entry name" value="Homodimeric domain of signal transducing histidine kinase"/>
    <property type="match status" value="1"/>
</dbReference>
<feature type="modified residue" description="Phosphohistidine" evidence="16">
    <location>
        <position position="1156"/>
    </location>
</feature>
<dbReference type="Pfam" id="PF02518">
    <property type="entry name" value="HATPase_c"/>
    <property type="match status" value="1"/>
</dbReference>
<keyword evidence="13" id="KW-0472">Membrane</keyword>
<feature type="domain" description="Histidine kinase" evidence="19">
    <location>
        <begin position="701"/>
        <end position="923"/>
    </location>
</feature>
<keyword evidence="4" id="KW-1003">Cell membrane</keyword>
<dbReference type="SUPFAM" id="SSF55874">
    <property type="entry name" value="ATPase domain of HSP90 chaperone/DNA topoisomerase II/histidine kinase"/>
    <property type="match status" value="1"/>
</dbReference>
<dbReference type="PROSITE" id="PS50113">
    <property type="entry name" value="PAC"/>
    <property type="match status" value="2"/>
</dbReference>
<dbReference type="InterPro" id="IPR029016">
    <property type="entry name" value="GAF-like_dom_sf"/>
</dbReference>
<dbReference type="GO" id="GO:0005524">
    <property type="term" value="F:ATP binding"/>
    <property type="evidence" value="ECO:0007669"/>
    <property type="project" value="UniProtKB-KW"/>
</dbReference>
<dbReference type="InterPro" id="IPR004358">
    <property type="entry name" value="Sig_transdc_His_kin-like_C"/>
</dbReference>
<evidence type="ECO:0000259" key="21">
    <source>
        <dbReference type="PROSITE" id="PS50112"/>
    </source>
</evidence>
<comment type="caution">
    <text evidence="24">The sequence shown here is derived from an EMBL/GenBank/DDBJ whole genome shotgun (WGS) entry which is preliminary data.</text>
</comment>
<dbReference type="InterPro" id="IPR003594">
    <property type="entry name" value="HATPase_dom"/>
</dbReference>
<dbReference type="Pfam" id="PF08447">
    <property type="entry name" value="PAS_3"/>
    <property type="match status" value="1"/>
</dbReference>
<dbReference type="CDD" id="cd17546">
    <property type="entry name" value="REC_hyHK_CKI1_RcsC-like"/>
    <property type="match status" value="1"/>
</dbReference>
<dbReference type="PROSITE" id="PS50894">
    <property type="entry name" value="HPT"/>
    <property type="match status" value="1"/>
</dbReference>
<dbReference type="Gene3D" id="1.10.287.130">
    <property type="match status" value="1"/>
</dbReference>
<comment type="subunit">
    <text evidence="14">At low DSF concentrations, interacts with RpfF.</text>
</comment>
<evidence type="ECO:0000259" key="22">
    <source>
        <dbReference type="PROSITE" id="PS50113"/>
    </source>
</evidence>
<feature type="domain" description="PAS" evidence="21">
    <location>
        <begin position="291"/>
        <end position="361"/>
    </location>
</feature>
<dbReference type="Gene3D" id="1.20.120.160">
    <property type="entry name" value="HPT domain"/>
    <property type="match status" value="1"/>
</dbReference>
<evidence type="ECO:0000256" key="3">
    <source>
        <dbReference type="ARBA" id="ARBA00012438"/>
    </source>
</evidence>
<dbReference type="PROSITE" id="PS50110">
    <property type="entry name" value="RESPONSE_REGULATORY"/>
    <property type="match status" value="1"/>
</dbReference>
<dbReference type="InterPro" id="IPR035965">
    <property type="entry name" value="PAS-like_dom_sf"/>
</dbReference>
<dbReference type="InterPro" id="IPR000014">
    <property type="entry name" value="PAS"/>
</dbReference>
<dbReference type="PROSITE" id="PS50109">
    <property type="entry name" value="HIS_KIN"/>
    <property type="match status" value="1"/>
</dbReference>
<feature type="domain" description="PAC" evidence="22">
    <location>
        <begin position="490"/>
        <end position="541"/>
    </location>
</feature>
<evidence type="ECO:0000256" key="8">
    <source>
        <dbReference type="ARBA" id="ARBA00022741"/>
    </source>
</evidence>
<keyword evidence="10" id="KW-0067">ATP-binding</keyword>
<dbReference type="Pfam" id="PF01627">
    <property type="entry name" value="Hpt"/>
    <property type="match status" value="1"/>
</dbReference>
<dbReference type="Pfam" id="PF01590">
    <property type="entry name" value="GAF"/>
    <property type="match status" value="1"/>
</dbReference>
<dbReference type="InterPro" id="IPR011006">
    <property type="entry name" value="CheY-like_superfamily"/>
</dbReference>
<dbReference type="PRINTS" id="PR00344">
    <property type="entry name" value="BCTRLSENSOR"/>
</dbReference>
<dbReference type="InterPro" id="IPR001789">
    <property type="entry name" value="Sig_transdc_resp-reg_receiver"/>
</dbReference>
<evidence type="ECO:0000313" key="24">
    <source>
        <dbReference type="EMBL" id="RPE05374.1"/>
    </source>
</evidence>
<dbReference type="Gene3D" id="3.40.50.2300">
    <property type="match status" value="1"/>
</dbReference>
<dbReference type="InterPro" id="IPR008207">
    <property type="entry name" value="Sig_transdc_His_kin_Hpt_dom"/>
</dbReference>
<dbReference type="CDD" id="cd00130">
    <property type="entry name" value="PAS"/>
    <property type="match status" value="3"/>
</dbReference>
<evidence type="ECO:0000256" key="1">
    <source>
        <dbReference type="ARBA" id="ARBA00000085"/>
    </source>
</evidence>
<dbReference type="InterPro" id="IPR036641">
    <property type="entry name" value="HPT_dom_sf"/>
</dbReference>
<evidence type="ECO:0000256" key="14">
    <source>
        <dbReference type="ARBA" id="ARBA00064003"/>
    </source>
</evidence>
<dbReference type="CDD" id="cd00082">
    <property type="entry name" value="HisKA"/>
    <property type="match status" value="1"/>
</dbReference>
<keyword evidence="5 17" id="KW-0597">Phosphoprotein</keyword>
<feature type="compositionally biased region" description="Basic and acidic residues" evidence="18">
    <location>
        <begin position="1079"/>
        <end position="1093"/>
    </location>
</feature>
<feature type="domain" description="PAC" evidence="22">
    <location>
        <begin position="631"/>
        <end position="683"/>
    </location>
</feature>
<dbReference type="AlphaFoldDB" id="A0A3N4Q0T2"/>
<evidence type="ECO:0000256" key="7">
    <source>
        <dbReference type="ARBA" id="ARBA00022692"/>
    </source>
</evidence>
<dbReference type="InterPro" id="IPR005467">
    <property type="entry name" value="His_kinase_dom"/>
</dbReference>
<dbReference type="SUPFAM" id="SSF52172">
    <property type="entry name" value="CheY-like"/>
    <property type="match status" value="1"/>
</dbReference>
<dbReference type="RefSeq" id="WP_123849019.1">
    <property type="nucleotide sequence ID" value="NZ_RPDH01000003.1"/>
</dbReference>
<keyword evidence="6" id="KW-0808">Transferase</keyword>
<proteinExistence type="predicted"/>
<dbReference type="Pfam" id="PF00072">
    <property type="entry name" value="Response_reg"/>
    <property type="match status" value="1"/>
</dbReference>
<feature type="domain" description="Response regulatory" evidence="20">
    <location>
        <begin position="953"/>
        <end position="1071"/>
    </location>
</feature>
<feature type="domain" description="PAS" evidence="21">
    <location>
        <begin position="168"/>
        <end position="238"/>
    </location>
</feature>
<feature type="domain" description="PAS" evidence="21">
    <location>
        <begin position="542"/>
        <end position="598"/>
    </location>
</feature>
<dbReference type="Pfam" id="PF13426">
    <property type="entry name" value="PAS_9"/>
    <property type="match status" value="2"/>
</dbReference>
<dbReference type="NCBIfam" id="TIGR00229">
    <property type="entry name" value="sensory_box"/>
    <property type="match status" value="3"/>
</dbReference>
<dbReference type="Proteomes" id="UP000278351">
    <property type="component" value="Unassembled WGS sequence"/>
</dbReference>
<dbReference type="Gene3D" id="3.30.450.40">
    <property type="match status" value="1"/>
</dbReference>
<comment type="catalytic activity">
    <reaction evidence="1">
        <text>ATP + protein L-histidine = ADP + protein N-phospho-L-histidine.</text>
        <dbReference type="EC" id="2.7.13.3"/>
    </reaction>
</comment>
<keyword evidence="9" id="KW-0418">Kinase</keyword>
<dbReference type="SMART" id="SM00388">
    <property type="entry name" value="HisKA"/>
    <property type="match status" value="1"/>
</dbReference>
<dbReference type="GO" id="GO:0000155">
    <property type="term" value="F:phosphorelay sensor kinase activity"/>
    <property type="evidence" value="ECO:0007669"/>
    <property type="project" value="InterPro"/>
</dbReference>
<dbReference type="EC" id="2.7.13.3" evidence="3"/>
<feature type="modified residue" description="4-aspartylphosphate" evidence="17">
    <location>
        <position position="1004"/>
    </location>
</feature>
<comment type="subcellular location">
    <subcellularLocation>
        <location evidence="2">Cell membrane</location>
        <topology evidence="2">Multi-pass membrane protein</topology>
    </subcellularLocation>
</comment>
<dbReference type="SMART" id="SM00065">
    <property type="entry name" value="GAF"/>
    <property type="match status" value="1"/>
</dbReference>
<dbReference type="PANTHER" id="PTHR45339">
    <property type="entry name" value="HYBRID SIGNAL TRANSDUCTION HISTIDINE KINASE J"/>
    <property type="match status" value="1"/>
</dbReference>
<dbReference type="SUPFAM" id="SSF47226">
    <property type="entry name" value="Histidine-containing phosphotransfer domain, HPT domain"/>
    <property type="match status" value="1"/>
</dbReference>
<keyword evidence="7" id="KW-0812">Transmembrane</keyword>
<evidence type="ECO:0000259" key="20">
    <source>
        <dbReference type="PROSITE" id="PS50110"/>
    </source>
</evidence>
<dbReference type="InterPro" id="IPR000700">
    <property type="entry name" value="PAS-assoc_C"/>
</dbReference>
<dbReference type="Gene3D" id="3.30.450.20">
    <property type="entry name" value="PAS domain"/>
    <property type="match status" value="4"/>
</dbReference>
<dbReference type="SMART" id="SM00448">
    <property type="entry name" value="REC"/>
    <property type="match status" value="1"/>
</dbReference>
<dbReference type="Gene3D" id="3.30.565.10">
    <property type="entry name" value="Histidine kinase-like ATPase, C-terminal domain"/>
    <property type="match status" value="1"/>
</dbReference>
<feature type="region of interest" description="Disordered" evidence="18">
    <location>
        <begin position="1074"/>
        <end position="1100"/>
    </location>
</feature>
<keyword evidence="11" id="KW-1133">Transmembrane helix</keyword>
<dbReference type="InterPro" id="IPR013655">
    <property type="entry name" value="PAS_fold_3"/>
</dbReference>
<accession>A0A3N4Q0T2</accession>
<evidence type="ECO:0000256" key="4">
    <source>
        <dbReference type="ARBA" id="ARBA00022475"/>
    </source>
</evidence>
<name>A0A3N4Q0T2_9BACT</name>
<keyword evidence="12" id="KW-0902">Two-component regulatory system</keyword>
<dbReference type="GO" id="GO:0005886">
    <property type="term" value="C:plasma membrane"/>
    <property type="evidence" value="ECO:0007669"/>
    <property type="project" value="UniProtKB-SubCell"/>
</dbReference>
<evidence type="ECO:0000313" key="25">
    <source>
        <dbReference type="Proteomes" id="UP000278351"/>
    </source>
</evidence>
<evidence type="ECO:0000259" key="23">
    <source>
        <dbReference type="PROSITE" id="PS50894"/>
    </source>
</evidence>
<protein>
    <recommendedName>
        <fullName evidence="15">Sensory/regulatory protein RpfC</fullName>
        <ecNumber evidence="3">2.7.13.3</ecNumber>
    </recommendedName>
</protein>
<dbReference type="InterPro" id="IPR003661">
    <property type="entry name" value="HisK_dim/P_dom"/>
</dbReference>
<sequence>MNTPLVPEIEQRRLAALRSYEILDTFREEEYDRLTRLASQICGMPISLISLVDEHRVWVKSGVGAIAHVNEIPRNESVCNYTIMEPRYFEVEDTSKDSRFADFPGIKGPAHIRFYAGYPLIDREGHALGTICVLDHKPNHLTEAQRESLQLLAGTVVSLIETRKKRQELGHFEQIFKLSHDMICIVGTDGYFKRVNPAFTDVLGWSEHELLATPYVNFVHPDDEEASREELQRMQARKEQTVHFYRRYRTKGGDYRLLQWVANRTPFSDIIYAIARDVTEEREREQLLEASQNKLSSFFEHSQGLMCTHDLNGKFLSVNAAGASLLGYTVDEMEGLGIYDIIPRAHHPAFKAYLDLIKEKGRASGQMSTIHKDGSIRIWYFNNVLEQGVNEESYVIANAIDISERYYLEKDLARTKEMLEQTNQVARVGGWVAEMGKGSLFWTDVTKEIHSVPPDYEPTLTEAIRFFKKGASQNEIARAINRAIKEGKSWDLEVQIINADGEEKWVRALGHAAFEHGVCKRLYGAYQDIDERKKAQLEISNSRKLLNDVLQSASEVSIIATDAHGMITVFNRGAERLLGYEAAEMIGRHMPTVVHDEDEVLERAAELSHETGEKIIGGRVFTYNAEKYGSEQREWIYVKKDGSRCMVSLVMTPIRDIRNKIIGYLGIATDITKRKRMEQALIAAKLQAEQVSSAKTEFLANMSHEIRTPLNGIIGFTDLALKTDLDETQHQYITVVNQSANILMSIINDILDLSKIEAGKLELHAERTNLIELAVAATDIISFQARQKGLKVILDIGKDMPQMVMADGLRLKQVLVNLLGNAVKFTEEGEVELKISSVTRERDGSITCRMEVRDTGIGIRPEKQQRIFEAFAQEDASTTKRYGGTGIGLTISNKILALMGSKLQLISFPGSGSIFYFYVTLQADETTDESMTHATEEMLPPAGTVDLEKVTTSVLVVEDNTVNMLLSKTIIRKLMPRATIIEAGNGLDAVKICREKMPGIILMDIQIPELNGYEATYKIREMERGTRVPIVALTAGNISGEKEKSMAAGMNDFLSKPIVEESLATIFRKWLDGNGETGEAEKTPEAMERREPVNEQAVPDDEKEHFDISVLQNYLGEDNVDPMILKLTCDEIAQSMEVLAKHVREQNLAGLKAIGHKLAGTTGSVGLPALYKLARRLDGLQEYNEADVQALLGETTAEAALVVDIIKKRIEG</sequence>
<evidence type="ECO:0000256" key="2">
    <source>
        <dbReference type="ARBA" id="ARBA00004651"/>
    </source>
</evidence>
<dbReference type="PROSITE" id="PS50112">
    <property type="entry name" value="PAS"/>
    <property type="match status" value="3"/>
</dbReference>
<evidence type="ECO:0000256" key="12">
    <source>
        <dbReference type="ARBA" id="ARBA00023012"/>
    </source>
</evidence>
<dbReference type="InterPro" id="IPR036890">
    <property type="entry name" value="HATPase_C_sf"/>
</dbReference>
<evidence type="ECO:0000256" key="18">
    <source>
        <dbReference type="SAM" id="MobiDB-lite"/>
    </source>
</evidence>
<evidence type="ECO:0000256" key="6">
    <source>
        <dbReference type="ARBA" id="ARBA00022679"/>
    </source>
</evidence>
<feature type="domain" description="HPt" evidence="23">
    <location>
        <begin position="1117"/>
        <end position="1212"/>
    </location>
</feature>
<evidence type="ECO:0000256" key="11">
    <source>
        <dbReference type="ARBA" id="ARBA00022989"/>
    </source>
</evidence>
<dbReference type="Pfam" id="PF00512">
    <property type="entry name" value="HisKA"/>
    <property type="match status" value="1"/>
</dbReference>
<evidence type="ECO:0000256" key="10">
    <source>
        <dbReference type="ARBA" id="ARBA00022840"/>
    </source>
</evidence>
<dbReference type="Pfam" id="PF08448">
    <property type="entry name" value="PAS_4"/>
    <property type="match status" value="1"/>
</dbReference>
<dbReference type="EMBL" id="RPDH01000003">
    <property type="protein sequence ID" value="RPE05374.1"/>
    <property type="molecule type" value="Genomic_DNA"/>
</dbReference>
<evidence type="ECO:0000259" key="19">
    <source>
        <dbReference type="PROSITE" id="PS50109"/>
    </source>
</evidence>
<evidence type="ECO:0000256" key="15">
    <source>
        <dbReference type="ARBA" id="ARBA00068150"/>
    </source>
</evidence>
<evidence type="ECO:0000256" key="16">
    <source>
        <dbReference type="PROSITE-ProRule" id="PRU00110"/>
    </source>
</evidence>
<evidence type="ECO:0000256" key="13">
    <source>
        <dbReference type="ARBA" id="ARBA00023136"/>
    </source>
</evidence>
<reference evidence="24 25" key="1">
    <citation type="submission" date="2018-11" db="EMBL/GenBank/DDBJ databases">
        <title>Chitinophaga lutea sp.nov., isolate from arsenic contaminated soil.</title>
        <authorList>
            <person name="Zong Y."/>
        </authorList>
    </citation>
    <scope>NUCLEOTIDE SEQUENCE [LARGE SCALE GENOMIC DNA]</scope>
    <source>
        <strain evidence="24 25">ZY74</strain>
    </source>
</reference>
<gene>
    <name evidence="24" type="ORF">EGT74_23585</name>
</gene>
<keyword evidence="25" id="KW-1185">Reference proteome</keyword>
<dbReference type="SUPFAM" id="SSF55785">
    <property type="entry name" value="PYP-like sensor domain (PAS domain)"/>
    <property type="match status" value="4"/>
</dbReference>
<evidence type="ECO:0000256" key="9">
    <source>
        <dbReference type="ARBA" id="ARBA00022777"/>
    </source>
</evidence>
<dbReference type="InterPro" id="IPR013656">
    <property type="entry name" value="PAS_4"/>
</dbReference>
<dbReference type="SMART" id="SM00086">
    <property type="entry name" value="PAC"/>
    <property type="match status" value="4"/>
</dbReference>
<dbReference type="FunFam" id="3.30.565.10:FF:000010">
    <property type="entry name" value="Sensor histidine kinase RcsC"/>
    <property type="match status" value="1"/>
</dbReference>
<dbReference type="PANTHER" id="PTHR45339:SF1">
    <property type="entry name" value="HYBRID SIGNAL TRANSDUCTION HISTIDINE KINASE J"/>
    <property type="match status" value="1"/>
</dbReference>
<evidence type="ECO:0000256" key="5">
    <source>
        <dbReference type="ARBA" id="ARBA00022553"/>
    </source>
</evidence>
<keyword evidence="8" id="KW-0547">Nucleotide-binding</keyword>
<dbReference type="SUPFAM" id="SSF55781">
    <property type="entry name" value="GAF domain-like"/>
    <property type="match status" value="1"/>
</dbReference>